<organism evidence="12 13">
    <name type="scientific">Pocillopora meandrina</name>
    <dbReference type="NCBI Taxonomy" id="46732"/>
    <lineage>
        <taxon>Eukaryota</taxon>
        <taxon>Metazoa</taxon>
        <taxon>Cnidaria</taxon>
        <taxon>Anthozoa</taxon>
        <taxon>Hexacorallia</taxon>
        <taxon>Scleractinia</taxon>
        <taxon>Astrocoeniina</taxon>
        <taxon>Pocilloporidae</taxon>
        <taxon>Pocillopora</taxon>
    </lineage>
</organism>
<keyword evidence="2" id="KW-1003">Cell membrane</keyword>
<keyword evidence="6 10" id="KW-0472">Membrane</keyword>
<evidence type="ECO:0000256" key="9">
    <source>
        <dbReference type="ARBA" id="ARBA00023224"/>
    </source>
</evidence>
<feature type="domain" description="G-protein coupled receptors family 1 profile" evidence="11">
    <location>
        <begin position="606"/>
        <end position="823"/>
    </location>
</feature>
<evidence type="ECO:0000256" key="4">
    <source>
        <dbReference type="ARBA" id="ARBA00022989"/>
    </source>
</evidence>
<feature type="domain" description="G-protein coupled receptors family 1 profile" evidence="11">
    <location>
        <begin position="316"/>
        <end position="533"/>
    </location>
</feature>
<feature type="transmembrane region" description="Helical" evidence="10">
    <location>
        <begin position="806"/>
        <end position="825"/>
    </location>
</feature>
<dbReference type="GO" id="GO:0005886">
    <property type="term" value="C:plasma membrane"/>
    <property type="evidence" value="ECO:0007669"/>
    <property type="project" value="UniProtKB-SubCell"/>
</dbReference>
<dbReference type="InterPro" id="IPR000276">
    <property type="entry name" value="GPCR_Rhodpsn"/>
</dbReference>
<evidence type="ECO:0000313" key="13">
    <source>
        <dbReference type="Proteomes" id="UP001159428"/>
    </source>
</evidence>
<feature type="transmembrane region" description="Helical" evidence="10">
    <location>
        <begin position="727"/>
        <end position="747"/>
    </location>
</feature>
<reference evidence="12 13" key="1">
    <citation type="submission" date="2022-05" db="EMBL/GenBank/DDBJ databases">
        <authorList>
            <consortium name="Genoscope - CEA"/>
            <person name="William W."/>
        </authorList>
    </citation>
    <scope>NUCLEOTIDE SEQUENCE [LARGE SCALE GENOMIC DNA]</scope>
</reference>
<feature type="transmembrane region" description="Helical" evidence="10">
    <location>
        <begin position="665"/>
        <end position="685"/>
    </location>
</feature>
<accession>A0AAU9WLP7</accession>
<dbReference type="EMBL" id="CALNXJ010000016">
    <property type="protein sequence ID" value="CAH3118236.1"/>
    <property type="molecule type" value="Genomic_DNA"/>
</dbReference>
<feature type="transmembrane region" description="Helical" evidence="10">
    <location>
        <begin position="697"/>
        <end position="721"/>
    </location>
</feature>
<evidence type="ECO:0000256" key="2">
    <source>
        <dbReference type="ARBA" id="ARBA00022475"/>
    </source>
</evidence>
<proteinExistence type="predicted"/>
<feature type="transmembrane region" description="Helical" evidence="10">
    <location>
        <begin position="117"/>
        <end position="136"/>
    </location>
</feature>
<evidence type="ECO:0000256" key="6">
    <source>
        <dbReference type="ARBA" id="ARBA00023136"/>
    </source>
</evidence>
<feature type="transmembrane region" description="Helical" evidence="10">
    <location>
        <begin position="12"/>
        <end position="33"/>
    </location>
</feature>
<evidence type="ECO:0000256" key="1">
    <source>
        <dbReference type="ARBA" id="ARBA00004651"/>
    </source>
</evidence>
<feature type="transmembrane region" description="Helical" evidence="10">
    <location>
        <begin position="435"/>
        <end position="457"/>
    </location>
</feature>
<keyword evidence="9" id="KW-0807">Transducer</keyword>
<dbReference type="Gene3D" id="1.20.1070.10">
    <property type="entry name" value="Rhodopsin 7-helix transmembrane proteins"/>
    <property type="match status" value="3"/>
</dbReference>
<dbReference type="InterPro" id="IPR017452">
    <property type="entry name" value="GPCR_Rhodpsn_7TM"/>
</dbReference>
<feature type="transmembrane region" description="Helical" evidence="10">
    <location>
        <begin position="478"/>
        <end position="502"/>
    </location>
</feature>
<feature type="transmembrane region" description="Helical" evidence="10">
    <location>
        <begin position="301"/>
        <end position="323"/>
    </location>
</feature>
<feature type="transmembrane region" description="Helical" evidence="10">
    <location>
        <begin position="590"/>
        <end position="613"/>
    </location>
</feature>
<keyword evidence="4 10" id="KW-1133">Transmembrane helix</keyword>
<evidence type="ECO:0000256" key="8">
    <source>
        <dbReference type="ARBA" id="ARBA00023180"/>
    </source>
</evidence>
<feature type="transmembrane region" description="Helical" evidence="10">
    <location>
        <begin position="768"/>
        <end position="794"/>
    </location>
</feature>
<dbReference type="Pfam" id="PF00001">
    <property type="entry name" value="7tm_1"/>
    <property type="match status" value="6"/>
</dbReference>
<keyword evidence="13" id="KW-1185">Reference proteome</keyword>
<feature type="transmembrane region" description="Helical" evidence="10">
    <location>
        <begin position="264"/>
        <end position="281"/>
    </location>
</feature>
<protein>
    <recommendedName>
        <fullName evidence="11">G-protein coupled receptors family 1 profile domain-containing protein</fullName>
    </recommendedName>
</protein>
<name>A0AAU9WLP7_9CNID</name>
<evidence type="ECO:0000259" key="11">
    <source>
        <dbReference type="PROSITE" id="PS50262"/>
    </source>
</evidence>
<comment type="subcellular location">
    <subcellularLocation>
        <location evidence="1">Cell membrane</location>
        <topology evidence="1">Multi-pass membrane protein</topology>
    </subcellularLocation>
</comment>
<evidence type="ECO:0000256" key="7">
    <source>
        <dbReference type="ARBA" id="ARBA00023170"/>
    </source>
</evidence>
<comment type="caution">
    <text evidence="12">The sequence shown here is derived from an EMBL/GenBank/DDBJ whole genome shotgun (WGS) entry which is preliminary data.</text>
</comment>
<keyword evidence="5" id="KW-0297">G-protein coupled receptor</keyword>
<dbReference type="CDD" id="cd00637">
    <property type="entry name" value="7tm_classA_rhodopsin-like"/>
    <property type="match status" value="2"/>
</dbReference>
<dbReference type="PANTHER" id="PTHR24246:SF27">
    <property type="entry name" value="ADENOSINE RECEPTOR, ISOFORM A"/>
    <property type="match status" value="1"/>
</dbReference>
<feature type="transmembrane region" description="Helical" evidence="10">
    <location>
        <begin position="223"/>
        <end position="243"/>
    </location>
</feature>
<keyword evidence="3 10" id="KW-0812">Transmembrane</keyword>
<dbReference type="SMART" id="SM01381">
    <property type="entry name" value="7TM_GPCR_Srsx"/>
    <property type="match status" value="1"/>
</dbReference>
<feature type="transmembrane region" description="Helical" evidence="10">
    <location>
        <begin position="625"/>
        <end position="645"/>
    </location>
</feature>
<dbReference type="GO" id="GO:0004930">
    <property type="term" value="F:G protein-coupled receptor activity"/>
    <property type="evidence" value="ECO:0007669"/>
    <property type="project" value="UniProtKB-KW"/>
</dbReference>
<feature type="transmembrane region" description="Helical" evidence="10">
    <location>
        <begin position="73"/>
        <end position="96"/>
    </location>
</feature>
<evidence type="ECO:0000256" key="3">
    <source>
        <dbReference type="ARBA" id="ARBA00022692"/>
    </source>
</evidence>
<keyword evidence="7" id="KW-0675">Receptor</keyword>
<feature type="domain" description="G-protein coupled receptors family 1 profile" evidence="11">
    <location>
        <begin position="24"/>
        <end position="243"/>
    </location>
</feature>
<feature type="transmembrane region" description="Helical" evidence="10">
    <location>
        <begin position="407"/>
        <end position="429"/>
    </location>
</feature>
<feature type="transmembrane region" description="Helical" evidence="10">
    <location>
        <begin position="376"/>
        <end position="395"/>
    </location>
</feature>
<evidence type="ECO:0000256" key="10">
    <source>
        <dbReference type="SAM" id="Phobius"/>
    </source>
</evidence>
<sequence>MNFNSWNVFWRWCFASLATLIVFGNNLTIWIFLEQRRRKRASFLLISLSFADLLVGLFSIPLLITAYETSSVAIRKIFFLVDVFTALASIYTLGVISLERMSAVAWPHHHRTLKLRAYTFAVATPWIMAAIFAVLFLTLDNILGLLIVCPTAPLLVMCSAYHVIWKKQRSSIGNQNHFGLREARLTKTLFLIVGASLFAWLPFQILNVLTYLGVTAIFPHLQLTVLLVRLLQFSNSLVNVVIYPFRMPEFRNTLWRILRCYRRFSSRVHPLAGSGSVISLLRLTNFMKKQFAMDLNSWNTFWLLCFGLLAILIVVGNTLTIWIFLKQKQRKRTSFLLISLSVADLLVGLLTIPLLIAGYEASSVTERMVFRRVDVFTALASIYTLGVISLERMFAVAWPYRHRTLKLRAYICAIATPWIMATIITVLVFTLINVWGFLIFCPAAPLIVMCLAYYVIWKKQRSSMGNQNQSREARLAKTLFLITGASILTWLPFQILNIVLHFGVTENFLYSTLTILLVRVLQFSNSLVNVIIYPFRIPGFRKTLWRMLRCHQSIDMPVYFIPSKTKLTIRTSRKRRKKQFAEMDLSSWNMFWLLCFGLLAILIVFGNTLTIWIFLKQKQRKRTSFLLISLSVADLLVGLLTIPLFTAVYEASSVTVSMVFRRVDVFTALASIYTLGVISVERMFAVAWPYRHRTLKLRAYICAIATPWIMATIITVLLFTLNSVRGLLIFCPAAPLIVMCLAYYAIWKKQRSPMGNQNQSREARLAKTLFLITGASILTWLPFQILNIVLYFGVIGNFSYSTFTFLFVRVLQFSNSLVNVIIYPFRIPGFRQTLWRILRC</sequence>
<feature type="non-terminal residue" evidence="12">
    <location>
        <position position="840"/>
    </location>
</feature>
<feature type="transmembrane region" description="Helical" evidence="10">
    <location>
        <begin position="142"/>
        <end position="164"/>
    </location>
</feature>
<dbReference type="AlphaFoldDB" id="A0AAU9WLP7"/>
<feature type="transmembrane region" description="Helical" evidence="10">
    <location>
        <begin position="185"/>
        <end position="203"/>
    </location>
</feature>
<dbReference type="PRINTS" id="PR00237">
    <property type="entry name" value="GPCRRHODOPSN"/>
</dbReference>
<feature type="transmembrane region" description="Helical" evidence="10">
    <location>
        <begin position="335"/>
        <end position="356"/>
    </location>
</feature>
<dbReference type="SUPFAM" id="SSF81321">
    <property type="entry name" value="Family A G protein-coupled receptor-like"/>
    <property type="match status" value="3"/>
</dbReference>
<gene>
    <name evidence="12" type="ORF">PMEA_00007218</name>
</gene>
<keyword evidence="8" id="KW-0325">Glycoprotein</keyword>
<evidence type="ECO:0000256" key="5">
    <source>
        <dbReference type="ARBA" id="ARBA00023040"/>
    </source>
</evidence>
<dbReference type="PROSITE" id="PS50262">
    <property type="entry name" value="G_PROTEIN_RECEP_F1_2"/>
    <property type="match status" value="3"/>
</dbReference>
<dbReference type="Proteomes" id="UP001159428">
    <property type="component" value="Unassembled WGS sequence"/>
</dbReference>
<feature type="transmembrane region" description="Helical" evidence="10">
    <location>
        <begin position="45"/>
        <end position="67"/>
    </location>
</feature>
<evidence type="ECO:0000313" key="12">
    <source>
        <dbReference type="EMBL" id="CAH3118236.1"/>
    </source>
</evidence>
<dbReference type="PANTHER" id="PTHR24246">
    <property type="entry name" value="OLFACTORY RECEPTOR AND ADENOSINE RECEPTOR"/>
    <property type="match status" value="1"/>
</dbReference>